<evidence type="ECO:0000256" key="1">
    <source>
        <dbReference type="SAM" id="SignalP"/>
    </source>
</evidence>
<accession>A0A9E7C2R6</accession>
<organism evidence="2 3">
    <name type="scientific">Capillimicrobium parvum</name>
    <dbReference type="NCBI Taxonomy" id="2884022"/>
    <lineage>
        <taxon>Bacteria</taxon>
        <taxon>Bacillati</taxon>
        <taxon>Actinomycetota</taxon>
        <taxon>Thermoleophilia</taxon>
        <taxon>Solirubrobacterales</taxon>
        <taxon>Capillimicrobiaceae</taxon>
        <taxon>Capillimicrobium</taxon>
    </lineage>
</organism>
<gene>
    <name evidence="2" type="ORF">DSM104329_05265</name>
</gene>
<protein>
    <submittedName>
        <fullName evidence="2">Uncharacterized protein</fullName>
    </submittedName>
</protein>
<feature type="chain" id="PRO_5039221702" evidence="1">
    <location>
        <begin position="27"/>
        <end position="186"/>
    </location>
</feature>
<evidence type="ECO:0000313" key="2">
    <source>
        <dbReference type="EMBL" id="UGS38835.1"/>
    </source>
</evidence>
<keyword evidence="3" id="KW-1185">Reference proteome</keyword>
<dbReference type="Proteomes" id="UP001162834">
    <property type="component" value="Chromosome"/>
</dbReference>
<name>A0A9E7C2R6_9ACTN</name>
<sequence length="186" mass="18765">MLRRLKRLAVILVTACAVALAGPVAAAPAQDDCGGAAYCLPPPPASKAAKKRGAKKSKSSLDVNVTLAGQVGAALVYAPRGGVVTPRPGRRKRVSVPAVSVYCPSACTVSGSLSLKVGGRTLRQPGLSASLKAGAAASGRLSLSRAALRRIVKARGATLTVTVKVTDLYGGHEQSIAVAVHPAPLT</sequence>
<feature type="signal peptide" evidence="1">
    <location>
        <begin position="1"/>
        <end position="26"/>
    </location>
</feature>
<dbReference type="AlphaFoldDB" id="A0A9E7C2R6"/>
<dbReference type="EMBL" id="CP087164">
    <property type="protein sequence ID" value="UGS38835.1"/>
    <property type="molecule type" value="Genomic_DNA"/>
</dbReference>
<proteinExistence type="predicted"/>
<dbReference type="KEGG" id="sbae:DSM104329_05265"/>
<evidence type="ECO:0000313" key="3">
    <source>
        <dbReference type="Proteomes" id="UP001162834"/>
    </source>
</evidence>
<dbReference type="RefSeq" id="WP_259312850.1">
    <property type="nucleotide sequence ID" value="NZ_CP087164.1"/>
</dbReference>
<reference evidence="2" key="1">
    <citation type="journal article" date="2022" name="Int. J. Syst. Evol. Microbiol.">
        <title>Pseudomonas aegrilactucae sp. nov. and Pseudomonas morbosilactucae sp. nov., pathogens causing bacterial rot of lettuce in Japan.</title>
        <authorList>
            <person name="Sawada H."/>
            <person name="Fujikawa T."/>
            <person name="Satou M."/>
        </authorList>
    </citation>
    <scope>NUCLEOTIDE SEQUENCE</scope>
    <source>
        <strain evidence="2">0166_1</strain>
    </source>
</reference>
<keyword evidence="1" id="KW-0732">Signal</keyword>